<dbReference type="AlphaFoldDB" id="A0A9P9AGS3"/>
<comment type="caution">
    <text evidence="1">The sequence shown here is derived from an EMBL/GenBank/DDBJ whole genome shotgun (WGS) entry which is preliminary data.</text>
</comment>
<gene>
    <name evidence="1" type="ORF">F5X68DRAFT_5546</name>
</gene>
<evidence type="ECO:0000313" key="2">
    <source>
        <dbReference type="Proteomes" id="UP000770015"/>
    </source>
</evidence>
<reference evidence="1" key="1">
    <citation type="journal article" date="2021" name="Nat. Commun.">
        <title>Genetic determinants of endophytism in the Arabidopsis root mycobiome.</title>
        <authorList>
            <person name="Mesny F."/>
            <person name="Miyauchi S."/>
            <person name="Thiergart T."/>
            <person name="Pickel B."/>
            <person name="Atanasova L."/>
            <person name="Karlsson M."/>
            <person name="Huettel B."/>
            <person name="Barry K.W."/>
            <person name="Haridas S."/>
            <person name="Chen C."/>
            <person name="Bauer D."/>
            <person name="Andreopoulos W."/>
            <person name="Pangilinan J."/>
            <person name="LaButti K."/>
            <person name="Riley R."/>
            <person name="Lipzen A."/>
            <person name="Clum A."/>
            <person name="Drula E."/>
            <person name="Henrissat B."/>
            <person name="Kohler A."/>
            <person name="Grigoriev I.V."/>
            <person name="Martin F.M."/>
            <person name="Hacquard S."/>
        </authorList>
    </citation>
    <scope>NUCLEOTIDE SEQUENCE</scope>
    <source>
        <strain evidence="1">MPI-SDFR-AT-0117</strain>
    </source>
</reference>
<accession>A0A9P9AGS3</accession>
<dbReference type="EMBL" id="JAGSXJ010000001">
    <property type="protein sequence ID" value="KAH6697563.1"/>
    <property type="molecule type" value="Genomic_DNA"/>
</dbReference>
<keyword evidence="2" id="KW-1185">Reference proteome</keyword>
<name>A0A9P9AGS3_9PEZI</name>
<protein>
    <submittedName>
        <fullName evidence="1">Uncharacterized protein</fullName>
    </submittedName>
</protein>
<evidence type="ECO:0000313" key="1">
    <source>
        <dbReference type="EMBL" id="KAH6697563.1"/>
    </source>
</evidence>
<organism evidence="1 2">
    <name type="scientific">Plectosphaerella plurivora</name>
    <dbReference type="NCBI Taxonomy" id="936078"/>
    <lineage>
        <taxon>Eukaryota</taxon>
        <taxon>Fungi</taxon>
        <taxon>Dikarya</taxon>
        <taxon>Ascomycota</taxon>
        <taxon>Pezizomycotina</taxon>
        <taxon>Sordariomycetes</taxon>
        <taxon>Hypocreomycetidae</taxon>
        <taxon>Glomerellales</taxon>
        <taxon>Plectosphaerellaceae</taxon>
        <taxon>Plectosphaerella</taxon>
    </lineage>
</organism>
<dbReference type="OrthoDB" id="4424523at2759"/>
<sequence>MAPPLWKLKQYSLTSEGLKDPQGIQKLLPLALSLFPSYSPDDVNHLQQLHLRLTSRLSHKMSCPNTKAHDGGYFSPGTWGFIVYRLTYKDQEFWDDYLEYIHKAVRAMIDRQVSEELWEPPEIPAPPNPREAEIRAEAEEEKNNFHLCLREGPELDGRSIEDVRAINSNWLPGLRPVLPPELSWQCNWAARTVDLTFVMCVDDDSLDRFRKLRAAKTAGVEADFRPATTTMSPSRWYGQATVFTRRKTIQLMKNLTSMATTTVPRLGSISTSIAYRASPMLSLEATEYGGIVLYSPPG</sequence>
<proteinExistence type="predicted"/>
<dbReference type="Proteomes" id="UP000770015">
    <property type="component" value="Unassembled WGS sequence"/>
</dbReference>